<dbReference type="EMBL" id="PFNL01000002">
    <property type="protein sequence ID" value="PIZ48322.1"/>
    <property type="molecule type" value="Genomic_DNA"/>
</dbReference>
<feature type="non-terminal residue" evidence="1">
    <location>
        <position position="1"/>
    </location>
</feature>
<comment type="caution">
    <text evidence="1">The sequence shown here is derived from an EMBL/GenBank/DDBJ whole genome shotgun (WGS) entry which is preliminary data.</text>
</comment>
<proteinExistence type="predicted"/>
<protein>
    <submittedName>
        <fullName evidence="1">Peptide chain release factor 2</fullName>
    </submittedName>
</protein>
<dbReference type="Proteomes" id="UP000228920">
    <property type="component" value="Unassembled WGS sequence"/>
</dbReference>
<gene>
    <name evidence="1" type="ORF">COY32_00025</name>
</gene>
<sequence length="45" mass="5129">IRSYVLHPYQMVKDHRTNAEVSDAAGVLDGNLDEFIEKEVRVLSI</sequence>
<dbReference type="PANTHER" id="PTHR43116">
    <property type="entry name" value="PEPTIDE CHAIN RELEASE FACTOR 2"/>
    <property type="match status" value="1"/>
</dbReference>
<dbReference type="SUPFAM" id="SSF75620">
    <property type="entry name" value="Release factor"/>
    <property type="match status" value="1"/>
</dbReference>
<dbReference type="InterPro" id="IPR045853">
    <property type="entry name" value="Pep_chain_release_fac_I_sf"/>
</dbReference>
<dbReference type="Gene3D" id="3.30.70.1660">
    <property type="match status" value="1"/>
</dbReference>
<evidence type="ECO:0000313" key="2">
    <source>
        <dbReference type="Proteomes" id="UP000228920"/>
    </source>
</evidence>
<reference evidence="2" key="1">
    <citation type="submission" date="2017-09" db="EMBL/GenBank/DDBJ databases">
        <title>Depth-based differentiation of microbial function through sediment-hosted aquifers and enrichment of novel symbionts in the deep terrestrial subsurface.</title>
        <authorList>
            <person name="Probst A.J."/>
            <person name="Ladd B."/>
            <person name="Jarett J.K."/>
            <person name="Geller-Mcgrath D.E."/>
            <person name="Sieber C.M.K."/>
            <person name="Emerson J.B."/>
            <person name="Anantharaman K."/>
            <person name="Thomas B.C."/>
            <person name="Malmstrom R."/>
            <person name="Stieglmeier M."/>
            <person name="Klingl A."/>
            <person name="Woyke T."/>
            <person name="Ryan C.M."/>
            <person name="Banfield J.F."/>
        </authorList>
    </citation>
    <scope>NUCLEOTIDE SEQUENCE [LARGE SCALE GENOMIC DNA]</scope>
</reference>
<accession>A0A2M7TM56</accession>
<dbReference type="AlphaFoldDB" id="A0A2M7TM56"/>
<evidence type="ECO:0000313" key="1">
    <source>
        <dbReference type="EMBL" id="PIZ48322.1"/>
    </source>
</evidence>
<dbReference type="PANTHER" id="PTHR43116:SF3">
    <property type="entry name" value="CLASS I PEPTIDE CHAIN RELEASE FACTOR"/>
    <property type="match status" value="1"/>
</dbReference>
<name>A0A2M7TM56_UNCKA</name>
<organism evidence="1 2">
    <name type="scientific">candidate division WWE3 bacterium CG_4_10_14_0_2_um_filter_41_14</name>
    <dbReference type="NCBI Taxonomy" id="1975072"/>
    <lineage>
        <taxon>Bacteria</taxon>
        <taxon>Katanobacteria</taxon>
    </lineage>
</organism>